<dbReference type="InterPro" id="IPR050111">
    <property type="entry name" value="C-type_lectin/snaclec_domain"/>
</dbReference>
<feature type="domain" description="C-type lectin" evidence="2">
    <location>
        <begin position="1"/>
        <end position="98"/>
    </location>
</feature>
<dbReference type="VEuPathDB" id="VectorBase:LDEU005491"/>
<dbReference type="Pfam" id="PF00059">
    <property type="entry name" value="Lectin_C"/>
    <property type="match status" value="1"/>
</dbReference>
<evidence type="ECO:0000313" key="4">
    <source>
        <dbReference type="Proteomes" id="UP000288716"/>
    </source>
</evidence>
<dbReference type="CDD" id="cd00037">
    <property type="entry name" value="CLECT"/>
    <property type="match status" value="1"/>
</dbReference>
<proteinExistence type="predicted"/>
<keyword evidence="3" id="KW-0675">Receptor</keyword>
<dbReference type="OrthoDB" id="6337382at2759"/>
<evidence type="ECO:0000313" key="3">
    <source>
        <dbReference type="EMBL" id="RWS26550.1"/>
    </source>
</evidence>
<dbReference type="SUPFAM" id="SSF56436">
    <property type="entry name" value="C-type lectin-like"/>
    <property type="match status" value="1"/>
</dbReference>
<evidence type="ECO:0000259" key="2">
    <source>
        <dbReference type="PROSITE" id="PS50041"/>
    </source>
</evidence>
<dbReference type="PROSITE" id="PS50041">
    <property type="entry name" value="C_TYPE_LECTIN_2"/>
    <property type="match status" value="1"/>
</dbReference>
<reference evidence="3 4" key="1">
    <citation type="journal article" date="2018" name="Gigascience">
        <title>Genomes of trombidid mites reveal novel predicted allergens and laterally-transferred genes associated with secondary metabolism.</title>
        <authorList>
            <person name="Dong X."/>
            <person name="Chaisiri K."/>
            <person name="Xia D."/>
            <person name="Armstrong S.D."/>
            <person name="Fang Y."/>
            <person name="Donnelly M.J."/>
            <person name="Kadowaki T."/>
            <person name="McGarry J.W."/>
            <person name="Darby A.C."/>
            <person name="Makepeace B.L."/>
        </authorList>
    </citation>
    <scope>NUCLEOTIDE SEQUENCE [LARGE SCALE GENOMIC DNA]</scope>
    <source>
        <strain evidence="3">UoL-UT</strain>
    </source>
</reference>
<gene>
    <name evidence="3" type="ORF">B4U80_12965</name>
</gene>
<dbReference type="InterPro" id="IPR016186">
    <property type="entry name" value="C-type_lectin-like/link_sf"/>
</dbReference>
<dbReference type="AlphaFoldDB" id="A0A443SGA2"/>
<keyword evidence="4" id="KW-1185">Reference proteome</keyword>
<dbReference type="InterPro" id="IPR016187">
    <property type="entry name" value="CTDL_fold"/>
</dbReference>
<feature type="coiled-coil region" evidence="1">
    <location>
        <begin position="105"/>
        <end position="132"/>
    </location>
</feature>
<organism evidence="3 4">
    <name type="scientific">Leptotrombidium deliense</name>
    <dbReference type="NCBI Taxonomy" id="299467"/>
    <lineage>
        <taxon>Eukaryota</taxon>
        <taxon>Metazoa</taxon>
        <taxon>Ecdysozoa</taxon>
        <taxon>Arthropoda</taxon>
        <taxon>Chelicerata</taxon>
        <taxon>Arachnida</taxon>
        <taxon>Acari</taxon>
        <taxon>Acariformes</taxon>
        <taxon>Trombidiformes</taxon>
        <taxon>Prostigmata</taxon>
        <taxon>Anystina</taxon>
        <taxon>Parasitengona</taxon>
        <taxon>Trombiculoidea</taxon>
        <taxon>Trombiculidae</taxon>
        <taxon>Leptotrombidium</taxon>
    </lineage>
</organism>
<name>A0A443SGA2_9ACAR</name>
<dbReference type="Gene3D" id="3.10.100.10">
    <property type="entry name" value="Mannose-Binding Protein A, subunit A"/>
    <property type="match status" value="1"/>
</dbReference>
<protein>
    <submittedName>
        <fullName evidence="3">Macrophage mannose receptor 1-like protein</fullName>
    </submittedName>
</protein>
<evidence type="ECO:0000256" key="1">
    <source>
        <dbReference type="SAM" id="Coils"/>
    </source>
</evidence>
<accession>A0A443SGA2</accession>
<sequence>MNATMVTIDSEEENDFLTAFIRTKKNPAREWFYIGATRVKIGSSQFRWFDGRNLTYTNWDDGRPKFMNEDNSYCVVIGTPKGKWHDTRCPITDFQLCQRIIVPKVEQLTINLVRLTERVDEVEKSSASIQKQHLTFEKEIRDDLNISNSKLRHELMNEIKALKPDCEPVDATKRNEIRFNETIRKIQFDVKQFYQNTSSKIDLISERCNQISKNVETNMNKTLKDIQSKFSNSGSYEYQKLEVKVNNLSKWSIFRIQELFNSTDNILSNITSLDAKVSNFTSNTLPSVWNRFEKSEEKCERNVKQSINDLETKIVSICKNENNAIRDSMKKMENTCDERIENMSKDFQKRLSVIDQKVNLNTVEKFNGRLQVIEGRIDYVKQMIDMKLQNQIETVNVLSSKVDKYNLLFADLSSKLKLINDRLDSNGKNCERNIEDVRTKLMQVINSQYTEIQKFSHSLKAMEGSIEQIVLNILKGVKIKLPVPVPTIFNPLNNWGRKR</sequence>
<dbReference type="STRING" id="299467.A0A443SGA2"/>
<keyword evidence="1" id="KW-0175">Coiled coil</keyword>
<dbReference type="EMBL" id="NCKV01002662">
    <property type="protein sequence ID" value="RWS26550.1"/>
    <property type="molecule type" value="Genomic_DNA"/>
</dbReference>
<dbReference type="Proteomes" id="UP000288716">
    <property type="component" value="Unassembled WGS sequence"/>
</dbReference>
<dbReference type="SMART" id="SM00034">
    <property type="entry name" value="CLECT"/>
    <property type="match status" value="1"/>
</dbReference>
<comment type="caution">
    <text evidence="3">The sequence shown here is derived from an EMBL/GenBank/DDBJ whole genome shotgun (WGS) entry which is preliminary data.</text>
</comment>
<dbReference type="PANTHER" id="PTHR22803">
    <property type="entry name" value="MANNOSE, PHOSPHOLIPASE, LECTIN RECEPTOR RELATED"/>
    <property type="match status" value="1"/>
</dbReference>
<dbReference type="InterPro" id="IPR001304">
    <property type="entry name" value="C-type_lectin-like"/>
</dbReference>